<reference evidence="1" key="1">
    <citation type="submission" date="2019-06" db="EMBL/GenBank/DDBJ databases">
        <authorList>
            <consortium name="Wellcome Sanger Institute Data Sharing"/>
        </authorList>
    </citation>
    <scope>NUCLEOTIDE SEQUENCE [LARGE SCALE GENOMIC DNA]</scope>
</reference>
<protein>
    <submittedName>
        <fullName evidence="1">Uncharacterized protein</fullName>
    </submittedName>
</protein>
<dbReference type="InParanoid" id="A0A672JB20"/>
<reference evidence="1" key="3">
    <citation type="submission" date="2025-09" db="UniProtKB">
        <authorList>
            <consortium name="Ensembl"/>
        </authorList>
    </citation>
    <scope>IDENTIFICATION</scope>
</reference>
<name>A0A672JB20_SALFA</name>
<reference evidence="1" key="2">
    <citation type="submission" date="2025-08" db="UniProtKB">
        <authorList>
            <consortium name="Ensembl"/>
        </authorList>
    </citation>
    <scope>IDENTIFICATION</scope>
</reference>
<evidence type="ECO:0000313" key="2">
    <source>
        <dbReference type="Proteomes" id="UP000472267"/>
    </source>
</evidence>
<dbReference type="AlphaFoldDB" id="A0A672JB20"/>
<proteinExistence type="predicted"/>
<keyword evidence="2" id="KW-1185">Reference proteome</keyword>
<accession>A0A672JB20</accession>
<dbReference type="Ensembl" id="ENSSFAT00005053006.1">
    <property type="protein sequence ID" value="ENSSFAP00005051361.1"/>
    <property type="gene ID" value="ENSSFAG00005024693.1"/>
</dbReference>
<evidence type="ECO:0000313" key="1">
    <source>
        <dbReference type="Ensembl" id="ENSSFAP00005051361.1"/>
    </source>
</evidence>
<dbReference type="Proteomes" id="UP000472267">
    <property type="component" value="Chromosome 12"/>
</dbReference>
<sequence>LFTLRKSYSLLFFLEKLSHSSLKKEKTCHNSITQILKRKTKSNQWHNESGKSCRFTTFRSS</sequence>
<organism evidence="1 2">
    <name type="scientific">Salarias fasciatus</name>
    <name type="common">Jewelled blenny</name>
    <name type="synonym">Blennius fasciatus</name>
    <dbReference type="NCBI Taxonomy" id="181472"/>
    <lineage>
        <taxon>Eukaryota</taxon>
        <taxon>Metazoa</taxon>
        <taxon>Chordata</taxon>
        <taxon>Craniata</taxon>
        <taxon>Vertebrata</taxon>
        <taxon>Euteleostomi</taxon>
        <taxon>Actinopterygii</taxon>
        <taxon>Neopterygii</taxon>
        <taxon>Teleostei</taxon>
        <taxon>Neoteleostei</taxon>
        <taxon>Acanthomorphata</taxon>
        <taxon>Ovalentaria</taxon>
        <taxon>Blenniimorphae</taxon>
        <taxon>Blenniiformes</taxon>
        <taxon>Blennioidei</taxon>
        <taxon>Blenniidae</taxon>
        <taxon>Salariinae</taxon>
        <taxon>Salarias</taxon>
    </lineage>
</organism>